<dbReference type="GO" id="GO:0005975">
    <property type="term" value="P:carbohydrate metabolic process"/>
    <property type="evidence" value="ECO:0007669"/>
    <property type="project" value="InterPro"/>
</dbReference>
<dbReference type="Pfam" id="PF02502">
    <property type="entry name" value="LacAB_rpiB"/>
    <property type="match status" value="1"/>
</dbReference>
<keyword evidence="2 3" id="KW-0413">Isomerase</keyword>
<proteinExistence type="inferred from homology"/>
<dbReference type="NCBIfam" id="TIGR01120">
    <property type="entry name" value="rpiB"/>
    <property type="match status" value="1"/>
</dbReference>
<comment type="similarity">
    <text evidence="1">Belongs to the LacAB/RpiB family.</text>
</comment>
<sequence>MFRKIIIGCDNAATGLKDDLAAHLGSMGIPVEDVGCFSPEDPIVYPLIAKEVCRRIIAGDYQDRGILVCGTGLGMCMCANKFKGIRAAVCHDIFSTERSILSNNGNVMCLGERVIGRELAKKLVTAWVSLEFRDGASTPKVQAITALESANMR</sequence>
<dbReference type="InterPro" id="IPR051812">
    <property type="entry name" value="SPI_LacAB/RpiB"/>
</dbReference>
<dbReference type="NCBIfam" id="TIGR00689">
    <property type="entry name" value="rpiB_lacA_lacB"/>
    <property type="match status" value="1"/>
</dbReference>
<dbReference type="InterPro" id="IPR003500">
    <property type="entry name" value="RpiB_LacA_LacB"/>
</dbReference>
<reference evidence="3" key="1">
    <citation type="submission" date="2020-08" db="EMBL/GenBank/DDBJ databases">
        <title>Genome public.</title>
        <authorList>
            <person name="Liu C."/>
            <person name="Sun Q."/>
        </authorList>
    </citation>
    <scope>NUCLEOTIDE SEQUENCE</scope>
    <source>
        <strain evidence="3">NSJ-52</strain>
    </source>
</reference>
<name>A0A8J6JGH9_9FIRM</name>
<dbReference type="EMBL" id="JACOPQ010000001">
    <property type="protein sequence ID" value="MBC5735668.1"/>
    <property type="molecule type" value="Genomic_DNA"/>
</dbReference>
<keyword evidence="4" id="KW-1185">Reference proteome</keyword>
<evidence type="ECO:0000256" key="2">
    <source>
        <dbReference type="ARBA" id="ARBA00023235"/>
    </source>
</evidence>
<dbReference type="RefSeq" id="WP_155145007.1">
    <property type="nucleotide sequence ID" value="NZ_JACOPQ010000001.1"/>
</dbReference>
<dbReference type="GO" id="GO:0004751">
    <property type="term" value="F:ribose-5-phosphate isomerase activity"/>
    <property type="evidence" value="ECO:0007669"/>
    <property type="project" value="UniProtKB-EC"/>
</dbReference>
<dbReference type="Proteomes" id="UP000607645">
    <property type="component" value="Unassembled WGS sequence"/>
</dbReference>
<dbReference type="PIRSF" id="PIRSF005384">
    <property type="entry name" value="RpiB_LacA_B"/>
    <property type="match status" value="1"/>
</dbReference>
<dbReference type="InterPro" id="IPR036569">
    <property type="entry name" value="RpiB_LacA_LacB_sf"/>
</dbReference>
<organism evidence="3 4">
    <name type="scientific">Lawsonibacter faecis</name>
    <dbReference type="NCBI Taxonomy" id="2763052"/>
    <lineage>
        <taxon>Bacteria</taxon>
        <taxon>Bacillati</taxon>
        <taxon>Bacillota</taxon>
        <taxon>Clostridia</taxon>
        <taxon>Eubacteriales</taxon>
        <taxon>Oscillospiraceae</taxon>
        <taxon>Lawsonibacter</taxon>
    </lineage>
</organism>
<dbReference type="InterPro" id="IPR004785">
    <property type="entry name" value="RpiB"/>
</dbReference>
<protein>
    <submittedName>
        <fullName evidence="3">Ribose 5-phosphate isomerase B</fullName>
        <ecNumber evidence="3">5.3.1.6</ecNumber>
    </submittedName>
</protein>
<evidence type="ECO:0000313" key="3">
    <source>
        <dbReference type="EMBL" id="MBC5735668.1"/>
    </source>
</evidence>
<gene>
    <name evidence="3" type="primary">rpiB</name>
    <name evidence="3" type="ORF">H8S62_01415</name>
</gene>
<comment type="caution">
    <text evidence="3">The sequence shown here is derived from an EMBL/GenBank/DDBJ whole genome shotgun (WGS) entry which is preliminary data.</text>
</comment>
<dbReference type="PANTHER" id="PTHR43732:SF1">
    <property type="entry name" value="RIBOSE 5-PHOSPHATE ISOMERASE"/>
    <property type="match status" value="1"/>
</dbReference>
<accession>A0A8J6JGH9</accession>
<dbReference type="SUPFAM" id="SSF89623">
    <property type="entry name" value="Ribose/Galactose isomerase RpiB/AlsB"/>
    <property type="match status" value="1"/>
</dbReference>
<dbReference type="NCBIfam" id="NF004051">
    <property type="entry name" value="PRK05571.1"/>
    <property type="match status" value="1"/>
</dbReference>
<evidence type="ECO:0000256" key="1">
    <source>
        <dbReference type="ARBA" id="ARBA00008754"/>
    </source>
</evidence>
<dbReference type="Gene3D" id="3.40.1400.10">
    <property type="entry name" value="Sugar-phosphate isomerase, RpiB/LacA/LacB"/>
    <property type="match status" value="1"/>
</dbReference>
<dbReference type="PANTHER" id="PTHR43732">
    <property type="entry name" value="RIBOSE 5-PHOSPHATE ISOMERASE-RELATED"/>
    <property type="match status" value="1"/>
</dbReference>
<evidence type="ECO:0000313" key="4">
    <source>
        <dbReference type="Proteomes" id="UP000607645"/>
    </source>
</evidence>
<dbReference type="AlphaFoldDB" id="A0A8J6JGH9"/>
<dbReference type="EC" id="5.3.1.6" evidence="3"/>